<proteinExistence type="predicted"/>
<dbReference type="Proteomes" id="UP000272010">
    <property type="component" value="Chromosome"/>
</dbReference>
<dbReference type="InterPro" id="IPR002711">
    <property type="entry name" value="HNH"/>
</dbReference>
<dbReference type="Gene3D" id="1.10.30.50">
    <property type="match status" value="1"/>
</dbReference>
<dbReference type="SMART" id="SM00507">
    <property type="entry name" value="HNHc"/>
    <property type="match status" value="1"/>
</dbReference>
<organism evidence="3 4">
    <name type="scientific">Paracoccus yeei</name>
    <dbReference type="NCBI Taxonomy" id="147645"/>
    <lineage>
        <taxon>Bacteria</taxon>
        <taxon>Pseudomonadati</taxon>
        <taxon>Pseudomonadota</taxon>
        <taxon>Alphaproteobacteria</taxon>
        <taxon>Rhodobacterales</taxon>
        <taxon>Paracoccaceae</taxon>
        <taxon>Paracoccus</taxon>
    </lineage>
</organism>
<keyword evidence="3" id="KW-0378">Hydrolase</keyword>
<accession>A0A386UKP8</accession>
<dbReference type="PROSITE" id="PS50157">
    <property type="entry name" value="ZINC_FINGER_C2H2_2"/>
    <property type="match status" value="1"/>
</dbReference>
<keyword evidence="1" id="KW-0863">Zinc-finger</keyword>
<dbReference type="InterPro" id="IPR003615">
    <property type="entry name" value="HNH_nuc"/>
</dbReference>
<dbReference type="RefSeq" id="WP_120441697.1">
    <property type="nucleotide sequence ID" value="NZ_CAJGAB010000011.1"/>
</dbReference>
<keyword evidence="1" id="KW-0479">Metal-binding</keyword>
<feature type="domain" description="C2H2-type" evidence="2">
    <location>
        <begin position="59"/>
        <end position="86"/>
    </location>
</feature>
<dbReference type="SUPFAM" id="SSF52540">
    <property type="entry name" value="P-loop containing nucleoside triphosphate hydrolases"/>
    <property type="match status" value="1"/>
</dbReference>
<dbReference type="InterPro" id="IPR013087">
    <property type="entry name" value="Znf_C2H2_type"/>
</dbReference>
<dbReference type="Pfam" id="PF13671">
    <property type="entry name" value="AAA_33"/>
    <property type="match status" value="1"/>
</dbReference>
<keyword evidence="3" id="KW-0255">Endonuclease</keyword>
<dbReference type="GO" id="GO:0004519">
    <property type="term" value="F:endonuclease activity"/>
    <property type="evidence" value="ECO:0007669"/>
    <property type="project" value="UniProtKB-KW"/>
</dbReference>
<dbReference type="InterPro" id="IPR027417">
    <property type="entry name" value="P-loop_NTPase"/>
</dbReference>
<keyword evidence="1" id="KW-0862">Zinc</keyword>
<gene>
    <name evidence="3" type="ORF">PY32053_01656</name>
</gene>
<keyword evidence="3" id="KW-0540">Nuclease</keyword>
<evidence type="ECO:0000313" key="3">
    <source>
        <dbReference type="EMBL" id="AYF01283.1"/>
    </source>
</evidence>
<sequence length="260" mass="29804">MARLKQIAPRVGALSPRVTSIGAGPDRLKRRDQMVPWRKWYKTAEWQRLRWDCLTAALFTCVRCGFIGESPDLVADHIRPHRGERALFFDPRNLQCLCTTCHNRDKQREERASFQYRPDWVGRSAVPLTLVAGPPCSGKSTYVLHRYRPGDVVIDLDQIACDLAGLAFTHDWDRATWLGPAMRRRNEMVADLARRSTGHAYAVAVAPRRIDRDWWRGLGAEVVMLDVPADECLRRAAAAQRDLARVEASVRQWWAEYQPD</sequence>
<evidence type="ECO:0000259" key="2">
    <source>
        <dbReference type="PROSITE" id="PS50157"/>
    </source>
</evidence>
<evidence type="ECO:0000256" key="1">
    <source>
        <dbReference type="PROSITE-ProRule" id="PRU00042"/>
    </source>
</evidence>
<dbReference type="AlphaFoldDB" id="A0A386UKP8"/>
<dbReference type="Pfam" id="PF01844">
    <property type="entry name" value="HNH"/>
    <property type="match status" value="1"/>
</dbReference>
<dbReference type="CDD" id="cd00085">
    <property type="entry name" value="HNHc"/>
    <property type="match status" value="1"/>
</dbReference>
<dbReference type="EMBL" id="CP031078">
    <property type="protein sequence ID" value="AYF01283.1"/>
    <property type="molecule type" value="Genomic_DNA"/>
</dbReference>
<dbReference type="GO" id="GO:0008270">
    <property type="term" value="F:zinc ion binding"/>
    <property type="evidence" value="ECO:0007669"/>
    <property type="project" value="UniProtKB-KW"/>
</dbReference>
<dbReference type="Gene3D" id="3.40.50.300">
    <property type="entry name" value="P-loop containing nucleotide triphosphate hydrolases"/>
    <property type="match status" value="1"/>
</dbReference>
<protein>
    <submittedName>
        <fullName evidence="3">HNH endonuclease</fullName>
    </submittedName>
</protein>
<dbReference type="GO" id="GO:0003676">
    <property type="term" value="F:nucleic acid binding"/>
    <property type="evidence" value="ECO:0007669"/>
    <property type="project" value="InterPro"/>
</dbReference>
<evidence type="ECO:0000313" key="4">
    <source>
        <dbReference type="Proteomes" id="UP000272010"/>
    </source>
</evidence>
<name>A0A386UKP8_9RHOB</name>
<reference evidence="4" key="1">
    <citation type="submission" date="2018-07" db="EMBL/GenBank/DDBJ databases">
        <title>Genome Structure of the Opportunistic Pathogen Paracoccus yeei (Alphaproteobacteria) and Identification of Putative Virulence Factors.</title>
        <authorList>
            <person name="Lasek R."/>
            <person name="Szuplewska M."/>
            <person name="Mitura M."/>
            <person name="Decewicz P."/>
            <person name="Chmielowska C."/>
            <person name="Pawlot A."/>
            <person name="Sentkowska D."/>
            <person name="Czarnecki J."/>
            <person name="Bartosik D."/>
        </authorList>
    </citation>
    <scope>NUCLEOTIDE SEQUENCE [LARGE SCALE GENOMIC DNA]</scope>
    <source>
        <strain evidence="4">CCUG 32053</strain>
    </source>
</reference>